<name>A0ABD3RJ85_9LAMI</name>
<evidence type="ECO:0000313" key="2">
    <source>
        <dbReference type="Proteomes" id="UP001634393"/>
    </source>
</evidence>
<protein>
    <submittedName>
        <fullName evidence="1">Uncharacterized protein</fullName>
    </submittedName>
</protein>
<comment type="caution">
    <text evidence="1">The sequence shown here is derived from an EMBL/GenBank/DDBJ whole genome shotgun (WGS) entry which is preliminary data.</text>
</comment>
<gene>
    <name evidence="1" type="ORF">ACJIZ3_014216</name>
</gene>
<reference evidence="1 2" key="1">
    <citation type="submission" date="2024-12" db="EMBL/GenBank/DDBJ databases">
        <title>The unique morphological basis and parallel evolutionary history of personate flowers in Penstemon.</title>
        <authorList>
            <person name="Depatie T.H."/>
            <person name="Wessinger C.A."/>
        </authorList>
    </citation>
    <scope>NUCLEOTIDE SEQUENCE [LARGE SCALE GENOMIC DNA]</scope>
    <source>
        <strain evidence="1">WTNN_2</strain>
        <tissue evidence="1">Leaf</tissue>
    </source>
</reference>
<organism evidence="1 2">
    <name type="scientific">Penstemon smallii</name>
    <dbReference type="NCBI Taxonomy" id="265156"/>
    <lineage>
        <taxon>Eukaryota</taxon>
        <taxon>Viridiplantae</taxon>
        <taxon>Streptophyta</taxon>
        <taxon>Embryophyta</taxon>
        <taxon>Tracheophyta</taxon>
        <taxon>Spermatophyta</taxon>
        <taxon>Magnoliopsida</taxon>
        <taxon>eudicotyledons</taxon>
        <taxon>Gunneridae</taxon>
        <taxon>Pentapetalae</taxon>
        <taxon>asterids</taxon>
        <taxon>lamiids</taxon>
        <taxon>Lamiales</taxon>
        <taxon>Plantaginaceae</taxon>
        <taxon>Cheloneae</taxon>
        <taxon>Penstemon</taxon>
    </lineage>
</organism>
<dbReference type="EMBL" id="JBJXBP010000008">
    <property type="protein sequence ID" value="KAL3812948.1"/>
    <property type="molecule type" value="Genomic_DNA"/>
</dbReference>
<proteinExistence type="predicted"/>
<dbReference type="AlphaFoldDB" id="A0ABD3RJ85"/>
<sequence length="58" mass="6524">MMSAKLKFCPIFAPKFSELTKKEKGLQERGAPTHQCLLQISQSSKICLPTLQQRANSM</sequence>
<dbReference type="Proteomes" id="UP001634393">
    <property type="component" value="Unassembled WGS sequence"/>
</dbReference>
<evidence type="ECO:0000313" key="1">
    <source>
        <dbReference type="EMBL" id="KAL3812948.1"/>
    </source>
</evidence>
<accession>A0ABD3RJ85</accession>
<keyword evidence="2" id="KW-1185">Reference proteome</keyword>